<reference evidence="2 3" key="1">
    <citation type="submission" date="2019-01" db="EMBL/GenBank/DDBJ databases">
        <title>A draft genome assembly of the solar-powered sea slug Elysia chlorotica.</title>
        <authorList>
            <person name="Cai H."/>
            <person name="Li Q."/>
            <person name="Fang X."/>
            <person name="Li J."/>
            <person name="Curtis N.E."/>
            <person name="Altenburger A."/>
            <person name="Shibata T."/>
            <person name="Feng M."/>
            <person name="Maeda T."/>
            <person name="Schwartz J.A."/>
            <person name="Shigenobu S."/>
            <person name="Lundholm N."/>
            <person name="Nishiyama T."/>
            <person name="Yang H."/>
            <person name="Hasebe M."/>
            <person name="Li S."/>
            <person name="Pierce S.K."/>
            <person name="Wang J."/>
        </authorList>
    </citation>
    <scope>NUCLEOTIDE SEQUENCE [LARGE SCALE GENOMIC DNA]</scope>
    <source>
        <strain evidence="2">EC2010</strain>
        <tissue evidence="2">Whole organism of an adult</tissue>
    </source>
</reference>
<evidence type="ECO:0000256" key="1">
    <source>
        <dbReference type="SAM" id="MobiDB-lite"/>
    </source>
</evidence>
<comment type="caution">
    <text evidence="2">The sequence shown here is derived from an EMBL/GenBank/DDBJ whole genome shotgun (WGS) entry which is preliminary data.</text>
</comment>
<feature type="compositionally biased region" description="Gly residues" evidence="1">
    <location>
        <begin position="185"/>
        <end position="210"/>
    </location>
</feature>
<feature type="compositionally biased region" description="Pro residues" evidence="1">
    <location>
        <begin position="90"/>
        <end position="106"/>
    </location>
</feature>
<feature type="region of interest" description="Disordered" evidence="1">
    <location>
        <begin position="85"/>
        <end position="161"/>
    </location>
</feature>
<evidence type="ECO:0000313" key="2">
    <source>
        <dbReference type="EMBL" id="RUS75650.1"/>
    </source>
</evidence>
<feature type="compositionally biased region" description="Low complexity" evidence="1">
    <location>
        <begin position="151"/>
        <end position="161"/>
    </location>
</feature>
<name>A0A3S1B5T7_ELYCH</name>
<gene>
    <name evidence="2" type="ORF">EGW08_016576</name>
</gene>
<accession>A0A3S1B5T7</accession>
<protein>
    <submittedName>
        <fullName evidence="2">Uncharacterized protein</fullName>
    </submittedName>
</protein>
<organism evidence="2 3">
    <name type="scientific">Elysia chlorotica</name>
    <name type="common">Eastern emerald elysia</name>
    <name type="synonym">Sea slug</name>
    <dbReference type="NCBI Taxonomy" id="188477"/>
    <lineage>
        <taxon>Eukaryota</taxon>
        <taxon>Metazoa</taxon>
        <taxon>Spiralia</taxon>
        <taxon>Lophotrochozoa</taxon>
        <taxon>Mollusca</taxon>
        <taxon>Gastropoda</taxon>
        <taxon>Heterobranchia</taxon>
        <taxon>Euthyneura</taxon>
        <taxon>Panpulmonata</taxon>
        <taxon>Sacoglossa</taxon>
        <taxon>Placobranchoidea</taxon>
        <taxon>Plakobranchidae</taxon>
        <taxon>Elysia</taxon>
    </lineage>
</organism>
<dbReference type="EMBL" id="RQTK01000721">
    <property type="protein sequence ID" value="RUS75650.1"/>
    <property type="molecule type" value="Genomic_DNA"/>
</dbReference>
<dbReference type="AlphaFoldDB" id="A0A3S1B5T7"/>
<keyword evidence="3" id="KW-1185">Reference proteome</keyword>
<proteinExistence type="predicted"/>
<feature type="region of interest" description="Disordered" evidence="1">
    <location>
        <begin position="184"/>
        <end position="218"/>
    </location>
</feature>
<sequence length="249" mass="26858">MAFLYSTEHPTEAHSIVNKKLFNWLREIFHDPPYLYELYKLMEDQAQLAMLNHDVYKYPCPSLPPPPPKKKKLVRDRLLWRRDEERSHPPHAPPPSPTAPPLPPAPLADDDDAPPWIYFPKGGDGGSSLSDWLSGSGAGSRGAQVADHGCNSSSSNNNGSASLPSGLLGNCTGQWLMEIVQNGTVGPGAAGGERGGGRGGGGGGGGGGDGEPSEEWPDWYRNFGGNFTFYDYDYDSSAKLYCGRVPKLV</sequence>
<evidence type="ECO:0000313" key="3">
    <source>
        <dbReference type="Proteomes" id="UP000271974"/>
    </source>
</evidence>
<dbReference type="Proteomes" id="UP000271974">
    <property type="component" value="Unassembled WGS sequence"/>
</dbReference>